<comment type="similarity">
    <text evidence="1">Belongs to the oxoprolinase family.</text>
</comment>
<feature type="domain" description="Hydantoinase/oxoprolinase N-terminal" evidence="4">
    <location>
        <begin position="6"/>
        <end position="207"/>
    </location>
</feature>
<protein>
    <recommendedName>
        <fullName evidence="8">5-oxoprolinase</fullName>
    </recommendedName>
</protein>
<feature type="domain" description="Hydantoinase B/oxoprolinase" evidence="3">
    <location>
        <begin position="720"/>
        <end position="1242"/>
    </location>
</feature>
<evidence type="ECO:0000313" key="6">
    <source>
        <dbReference type="EnsemblMetazoa" id="PPA47320.1"/>
    </source>
</evidence>
<reference evidence="7" key="1">
    <citation type="journal article" date="2008" name="Nat. Genet.">
        <title>The Pristionchus pacificus genome provides a unique perspective on nematode lifestyle and parasitism.</title>
        <authorList>
            <person name="Dieterich C."/>
            <person name="Clifton S.W."/>
            <person name="Schuster L.N."/>
            <person name="Chinwalla A."/>
            <person name="Delehaunty K."/>
            <person name="Dinkelacker I."/>
            <person name="Fulton L."/>
            <person name="Fulton R."/>
            <person name="Godfrey J."/>
            <person name="Minx P."/>
            <person name="Mitreva M."/>
            <person name="Roeseler W."/>
            <person name="Tian H."/>
            <person name="Witte H."/>
            <person name="Yang S.P."/>
            <person name="Wilson R.K."/>
            <person name="Sommer R.J."/>
        </authorList>
    </citation>
    <scope>NUCLEOTIDE SEQUENCE [LARGE SCALE GENOMIC DNA]</scope>
    <source>
        <strain evidence="7">PS312</strain>
    </source>
</reference>
<evidence type="ECO:0000259" key="5">
    <source>
        <dbReference type="Pfam" id="PF19278"/>
    </source>
</evidence>
<evidence type="ECO:0000259" key="2">
    <source>
        <dbReference type="Pfam" id="PF01968"/>
    </source>
</evidence>
<evidence type="ECO:0000313" key="7">
    <source>
        <dbReference type="Proteomes" id="UP000005239"/>
    </source>
</evidence>
<dbReference type="GO" id="GO:0005829">
    <property type="term" value="C:cytosol"/>
    <property type="evidence" value="ECO:0000318"/>
    <property type="project" value="GO_Central"/>
</dbReference>
<evidence type="ECO:0000259" key="4">
    <source>
        <dbReference type="Pfam" id="PF05378"/>
    </source>
</evidence>
<evidence type="ECO:0008006" key="8">
    <source>
        <dbReference type="Google" id="ProtNLM"/>
    </source>
</evidence>
<dbReference type="Pfam" id="PF19278">
    <property type="entry name" value="Hydant_A_C"/>
    <property type="match status" value="1"/>
</dbReference>
<dbReference type="InterPro" id="IPR002821">
    <property type="entry name" value="Hydantoinase_A"/>
</dbReference>
<dbReference type="InterPro" id="IPR008040">
    <property type="entry name" value="Hydant_A_N"/>
</dbReference>
<name>A0A8R1V6R3_PRIPA</name>
<sequence>MGKLGFSVDRGGTFTDVCVFREDGSNRVLKLLSEDPANYRDAPTEAIRRVLQEEKGLTIPKGTTIPIDQIAWIRMGTTVATNALLERKGERMALLITKGFRDLLYIGNQTRPDIFALDIRMPDVLYEEVYEVDERVIIYDGIENGKEVRSGTNGKKMIIERSLDMNGVRESLSLIRKKGIDAVVVLFLHSHIFPVHELEVGKLAEEAGITHISLSHQIIPMIKAVPRGLTACVDGYLTPKIKDYIAGFTSAFSSPPPVQFMQSDGGLCDVSRFIGSRAILSGPAGGVVGVARTAFDGRIPAIGFDMGGTSTDVCRFAGTFEHVMQSTTAGVIIQIPQLEIKTVAAGGGSRLFFNEGRFVVGPESAGAHPGPACYRKGGPLAITDANLVLGRIKPELFPNIFGETADLPLDKDGVVIAMEKLTAEINEYEVARGNDPLTVEQVALGFLRVANEEMCRPIRALTQAKGYDTKAHVLCCFGGAGGQHACAVARALGIEEVLVHRFSGVLSAYGIALADSVAEAQESSGLTVNDDNLIDISTRLVALSKSAREKLTVNENEEGRIDIEHFLHLRYARTDCAMMISAEWKEGDSLDAFIHSFTTAYERLFGFTLPDRDVIADDVRVRAVQRSTVVTSDLPPATGRHKCLPFKKERCYFDEGSLETDLYHIEEMFAGHTIEGPAILVDKNSTLLVEPNCLATALVDGNIKIVLKGKSTEESSTKVDPIRLSIFSNRFMSLAEQMGQVLQRTSISTNIKERLDFSCAIFGPTGGLVANAPHIPVHLGGMQYAVKFQIEYLGLDGIKRGDVIVSNHPMAGGSHLPDFTVITPVFFQSKPHPVFFVANRGHHADIGGLVPGSLPPNATHIEQEGAAFISFKVVDQGVFQEETLIDQLKAPGKVKDCSPTRNIPDVIADLKAQIAANKKGIELVVDLMEEYGEEVVVAYMQHIMKAAEESVRALLRKVAAETRIRTGSTVLKSIDRLDDGTPIVLTVSIDEKEGSAIFDFTGTGAECLNCCNTPRAVTMSAVIYCIRCLVGREIPLNEGCLVPIQIVIPPHSILSPSETAAVGGGNIQTSQRLCDVVFKAFGAVSGGQGDMNNVMFGDETMGYYETIGGGAGAGKGFNGRSGVHVHMTNTAITDPEILEDRYPVILREFSLREGSGGRGKWNGGEGLVRKIQFRKPLSLSLLTERRSLAPYALEGGEEGGRGRNHLIRANGTVINVGSKCTVNVARGDALELLTPGGGGYGREDRNGNSMEV</sequence>
<dbReference type="Pfam" id="PF02538">
    <property type="entry name" value="Hydantoinase_B"/>
    <property type="match status" value="1"/>
</dbReference>
<feature type="domain" description="Acetophenone carboxylase-like C-terminal" evidence="5">
    <location>
        <begin position="542"/>
        <end position="693"/>
    </location>
</feature>
<dbReference type="InterPro" id="IPR049517">
    <property type="entry name" value="ACX-like_C"/>
</dbReference>
<dbReference type="AlphaFoldDB" id="A0A8R1V6R3"/>
<dbReference type="InterPro" id="IPR045079">
    <property type="entry name" value="Oxoprolinase-like"/>
</dbReference>
<accession>A0A8R1V6R3</accession>
<dbReference type="OrthoDB" id="3643at2759"/>
<gene>
    <name evidence="6" type="primary">WBGene00305216</name>
</gene>
<reference evidence="6" key="2">
    <citation type="submission" date="2022-06" db="UniProtKB">
        <authorList>
            <consortium name="EnsemblMetazoa"/>
        </authorList>
    </citation>
    <scope>IDENTIFICATION</scope>
    <source>
        <strain evidence="6">PS312</strain>
    </source>
</reference>
<dbReference type="Pfam" id="PF01968">
    <property type="entry name" value="Hydantoinase_A"/>
    <property type="match status" value="1"/>
</dbReference>
<organism evidence="6 7">
    <name type="scientific">Pristionchus pacificus</name>
    <name type="common">Parasitic nematode worm</name>
    <dbReference type="NCBI Taxonomy" id="54126"/>
    <lineage>
        <taxon>Eukaryota</taxon>
        <taxon>Metazoa</taxon>
        <taxon>Ecdysozoa</taxon>
        <taxon>Nematoda</taxon>
        <taxon>Chromadorea</taxon>
        <taxon>Rhabditida</taxon>
        <taxon>Rhabditina</taxon>
        <taxon>Diplogasteromorpha</taxon>
        <taxon>Diplogasteroidea</taxon>
        <taxon>Neodiplogasteridae</taxon>
        <taxon>Pristionchus</taxon>
    </lineage>
</organism>
<dbReference type="GO" id="GO:0017168">
    <property type="term" value="F:5-oxoprolinase (ATP-hydrolyzing) activity"/>
    <property type="evidence" value="ECO:0000318"/>
    <property type="project" value="GO_Central"/>
</dbReference>
<dbReference type="PANTHER" id="PTHR11365">
    <property type="entry name" value="5-OXOPROLINASE RELATED"/>
    <property type="match status" value="1"/>
</dbReference>
<dbReference type="Pfam" id="PF05378">
    <property type="entry name" value="Hydant_A_N"/>
    <property type="match status" value="1"/>
</dbReference>
<dbReference type="GO" id="GO:0006749">
    <property type="term" value="P:glutathione metabolic process"/>
    <property type="evidence" value="ECO:0000318"/>
    <property type="project" value="GO_Central"/>
</dbReference>
<evidence type="ECO:0000259" key="3">
    <source>
        <dbReference type="Pfam" id="PF02538"/>
    </source>
</evidence>
<evidence type="ECO:0000256" key="1">
    <source>
        <dbReference type="ARBA" id="ARBA00010403"/>
    </source>
</evidence>
<dbReference type="InterPro" id="IPR003692">
    <property type="entry name" value="Hydantoinase_B"/>
</dbReference>
<proteinExistence type="inferred from homology"/>
<feature type="domain" description="Hydantoinase A/oxoprolinase" evidence="2">
    <location>
        <begin position="227"/>
        <end position="519"/>
    </location>
</feature>
<dbReference type="Proteomes" id="UP000005239">
    <property type="component" value="Unassembled WGS sequence"/>
</dbReference>
<dbReference type="PANTHER" id="PTHR11365:SF2">
    <property type="entry name" value="5-OXOPROLINASE"/>
    <property type="match status" value="1"/>
</dbReference>
<dbReference type="EnsemblMetazoa" id="PPA47320.1">
    <property type="protein sequence ID" value="PPA47320.1"/>
    <property type="gene ID" value="WBGene00305216"/>
</dbReference>
<keyword evidence="7" id="KW-1185">Reference proteome</keyword>